<dbReference type="PANTHER" id="PTHR11086:SF18">
    <property type="entry name" value="DEOXYCYTIDYLATE DEAMINASE"/>
    <property type="match status" value="1"/>
</dbReference>
<dbReference type="PROSITE" id="PS00903">
    <property type="entry name" value="CYT_DCMP_DEAMINASES_1"/>
    <property type="match status" value="1"/>
</dbReference>
<keyword evidence="10" id="KW-1185">Reference proteome</keyword>
<dbReference type="InterPro" id="IPR015517">
    <property type="entry name" value="dCMP_deaminase-rel"/>
</dbReference>
<gene>
    <name evidence="11" type="primary">LOC106821033</name>
</gene>
<keyword evidence="6" id="KW-0862">Zinc</keyword>
<evidence type="ECO:0000259" key="9">
    <source>
        <dbReference type="PROSITE" id="PS51747"/>
    </source>
</evidence>
<dbReference type="PROSITE" id="PS51747">
    <property type="entry name" value="CYT_DCMP_DEAMINASES_2"/>
    <property type="match status" value="1"/>
</dbReference>
<organism evidence="10 11">
    <name type="scientific">Priapulus caudatus</name>
    <name type="common">Priapulid worm</name>
    <dbReference type="NCBI Taxonomy" id="37621"/>
    <lineage>
        <taxon>Eukaryota</taxon>
        <taxon>Metazoa</taxon>
        <taxon>Ecdysozoa</taxon>
        <taxon>Scalidophora</taxon>
        <taxon>Priapulida</taxon>
        <taxon>Priapulimorpha</taxon>
        <taxon>Priapulimorphida</taxon>
        <taxon>Priapulidae</taxon>
        <taxon>Priapulus</taxon>
    </lineage>
</organism>
<dbReference type="SUPFAM" id="SSF53927">
    <property type="entry name" value="Cytidine deaminase-like"/>
    <property type="match status" value="1"/>
</dbReference>
<accession>A0ABM1F9N4</accession>
<evidence type="ECO:0000256" key="2">
    <source>
        <dbReference type="ARBA" id="ARBA00006576"/>
    </source>
</evidence>
<evidence type="ECO:0000256" key="6">
    <source>
        <dbReference type="ARBA" id="ARBA00022833"/>
    </source>
</evidence>
<dbReference type="GeneID" id="106821033"/>
<proteinExistence type="inferred from homology"/>
<feature type="domain" description="CMP/dCMP-type deaminase" evidence="9">
    <location>
        <begin position="68"/>
        <end position="199"/>
    </location>
</feature>
<dbReference type="RefSeq" id="XP_014681155.1">
    <property type="nucleotide sequence ID" value="XM_014825669.1"/>
</dbReference>
<evidence type="ECO:0000256" key="1">
    <source>
        <dbReference type="ARBA" id="ARBA00001947"/>
    </source>
</evidence>
<name>A0ABM1F9N4_PRICU</name>
<dbReference type="EC" id="3.5.4.12" evidence="7"/>
<dbReference type="CDD" id="cd01286">
    <property type="entry name" value="deoxycytidylate_deaminase"/>
    <property type="match status" value="1"/>
</dbReference>
<dbReference type="InterPro" id="IPR002125">
    <property type="entry name" value="CMP_dCMP_dom"/>
</dbReference>
<dbReference type="InterPro" id="IPR016193">
    <property type="entry name" value="Cytidine_deaminase-like"/>
</dbReference>
<evidence type="ECO:0000256" key="4">
    <source>
        <dbReference type="ARBA" id="ARBA00022727"/>
    </source>
</evidence>
<evidence type="ECO:0000256" key="5">
    <source>
        <dbReference type="ARBA" id="ARBA00022801"/>
    </source>
</evidence>
<dbReference type="Gene3D" id="3.40.140.10">
    <property type="entry name" value="Cytidine Deaminase, domain 2"/>
    <property type="match status" value="1"/>
</dbReference>
<keyword evidence="4" id="KW-0545">Nucleotide biosynthesis</keyword>
<dbReference type="Proteomes" id="UP000695022">
    <property type="component" value="Unplaced"/>
</dbReference>
<dbReference type="InterPro" id="IPR035105">
    <property type="entry name" value="Deoxycytidylate_deaminase_dom"/>
</dbReference>
<dbReference type="InterPro" id="IPR016192">
    <property type="entry name" value="APOBEC/CMP_deaminase_Zn-bd"/>
</dbReference>
<sequence>MDLGNRRVNGHITSDVLETTVNKFSKLSTETDVECKTASSSVASNKISSESTSRTRKQYPRKRTEYIEWPDYFMAVAFLSAQRSKDPSTQVGACIVNPDNKIVGIGYNGMPNGCPDDDLPWGKDSEDWLDRKYPYVCHAEMNAIMNKNSADVKGCTMYVAMFPCNECAKLIIQAGIRDVVYYSDKNRCKPEYVASQRLFTMTGVTVRQYKPSRNRIVIDFSDIDAQCMAAVHQEVDGRDNNDVS</sequence>
<dbReference type="PANTHER" id="PTHR11086">
    <property type="entry name" value="DEOXYCYTIDYLATE DEAMINASE-RELATED"/>
    <property type="match status" value="1"/>
</dbReference>
<keyword evidence="3" id="KW-0479">Metal-binding</keyword>
<protein>
    <recommendedName>
        <fullName evidence="8">dCMP deaminase</fullName>
        <ecNumber evidence="7">3.5.4.12</ecNumber>
    </recommendedName>
    <alternativeName>
        <fullName evidence="8">dCMP deaminase</fullName>
    </alternativeName>
</protein>
<evidence type="ECO:0000313" key="11">
    <source>
        <dbReference type="RefSeq" id="XP_014681155.1"/>
    </source>
</evidence>
<dbReference type="Pfam" id="PF00383">
    <property type="entry name" value="dCMP_cyt_deam_1"/>
    <property type="match status" value="1"/>
</dbReference>
<evidence type="ECO:0000256" key="7">
    <source>
        <dbReference type="ARBA" id="ARBA00038938"/>
    </source>
</evidence>
<evidence type="ECO:0000256" key="8">
    <source>
        <dbReference type="ARBA" id="ARBA00041763"/>
    </source>
</evidence>
<reference evidence="11" key="1">
    <citation type="submission" date="2025-08" db="UniProtKB">
        <authorList>
            <consortium name="RefSeq"/>
        </authorList>
    </citation>
    <scope>IDENTIFICATION</scope>
</reference>
<evidence type="ECO:0000256" key="3">
    <source>
        <dbReference type="ARBA" id="ARBA00022723"/>
    </source>
</evidence>
<comment type="similarity">
    <text evidence="2">Belongs to the cytidine and deoxycytidylate deaminase family.</text>
</comment>
<evidence type="ECO:0000313" key="10">
    <source>
        <dbReference type="Proteomes" id="UP000695022"/>
    </source>
</evidence>
<keyword evidence="5" id="KW-0378">Hydrolase</keyword>
<comment type="cofactor">
    <cofactor evidence="1">
        <name>Zn(2+)</name>
        <dbReference type="ChEBI" id="CHEBI:29105"/>
    </cofactor>
</comment>